<dbReference type="AlphaFoldDB" id="O32937"/>
<evidence type="ECO:0000256" key="2">
    <source>
        <dbReference type="ARBA" id="ARBA00022692"/>
    </source>
</evidence>
<gene>
    <name evidence="6" type="primary">MLCB2052.25c</name>
</gene>
<dbReference type="EMBL" id="Z98604">
    <property type="protein sequence ID" value="CAB11323.1"/>
    <property type="molecule type" value="Genomic_DNA"/>
</dbReference>
<keyword evidence="4 5" id="KW-0472">Membrane</keyword>
<reference evidence="6" key="3">
    <citation type="submission" date="1997-08" db="EMBL/GenBank/DDBJ databases">
        <authorList>
            <person name="Parkhill J."/>
            <person name="Barrell B.G."/>
            <person name="Rajandream M.A."/>
        </authorList>
    </citation>
    <scope>NUCLEOTIDE SEQUENCE</scope>
</reference>
<name>O32937_MYCLR</name>
<dbReference type="InterPro" id="IPR032808">
    <property type="entry name" value="DoxX"/>
</dbReference>
<organism evidence="6">
    <name type="scientific">Mycobacterium leprae</name>
    <dbReference type="NCBI Taxonomy" id="1769"/>
    <lineage>
        <taxon>Bacteria</taxon>
        <taxon>Bacillati</taxon>
        <taxon>Actinomycetota</taxon>
        <taxon>Actinomycetes</taxon>
        <taxon>Mycobacteriales</taxon>
        <taxon>Mycobacteriaceae</taxon>
        <taxon>Mycobacterium</taxon>
    </lineage>
</organism>
<accession>O32937</accession>
<reference evidence="6" key="2">
    <citation type="submission" date="1997-08" db="EMBL/GenBank/DDBJ databases">
        <authorList>
            <person name="Devlin K."/>
            <person name="Churcher C.M."/>
        </authorList>
    </citation>
    <scope>NUCLEOTIDE SEQUENCE</scope>
</reference>
<evidence type="ECO:0000256" key="3">
    <source>
        <dbReference type="ARBA" id="ARBA00022989"/>
    </source>
</evidence>
<feature type="transmembrane region" description="Helical" evidence="5">
    <location>
        <begin position="64"/>
        <end position="88"/>
    </location>
</feature>
<feature type="transmembrane region" description="Helical" evidence="5">
    <location>
        <begin position="95"/>
        <end position="114"/>
    </location>
</feature>
<evidence type="ECO:0000313" key="6">
    <source>
        <dbReference type="EMBL" id="CAB11323.1"/>
    </source>
</evidence>
<protein>
    <recommendedName>
        <fullName evidence="7">Integral membrane protein</fullName>
    </recommendedName>
</protein>
<dbReference type="Pfam" id="PF13564">
    <property type="entry name" value="DoxX_2"/>
    <property type="match status" value="1"/>
</dbReference>
<keyword evidence="3 5" id="KW-1133">Transmembrane helix</keyword>
<comment type="subcellular location">
    <subcellularLocation>
        <location evidence="1">Membrane</location>
        <topology evidence="1">Multi-pass membrane protein</topology>
    </subcellularLocation>
</comment>
<reference evidence="6" key="1">
    <citation type="journal article" date="1993" name="Mol. Microbiol.">
        <title>Use of an ordered cosmid library to deduce the genomic organization of Mycobacterium leprae.</title>
        <authorList>
            <person name="Eiglmeier K."/>
            <person name="Honore N."/>
            <person name="Woods S.A."/>
            <person name="Caudron B."/>
            <person name="Cole S.T."/>
        </authorList>
    </citation>
    <scope>NUCLEOTIDE SEQUENCE</scope>
</reference>
<sequence length="117" mass="12385">MRLVARVGLMNTAYIMVTVSTAMATAGIAVTNFIPAKFVLAHSTEVGVSWSWLPTLEAVKLAEVIWLVIGLLGLSVPEITAAAGLVLFSVGAVVAHLRILVLYNIGFPGCYLLLSTE</sequence>
<evidence type="ECO:0000256" key="5">
    <source>
        <dbReference type="SAM" id="Phobius"/>
    </source>
</evidence>
<feature type="transmembrane region" description="Helical" evidence="5">
    <location>
        <begin position="12"/>
        <end position="34"/>
    </location>
</feature>
<evidence type="ECO:0000256" key="1">
    <source>
        <dbReference type="ARBA" id="ARBA00004141"/>
    </source>
</evidence>
<proteinExistence type="predicted"/>
<evidence type="ECO:0000256" key="4">
    <source>
        <dbReference type="ARBA" id="ARBA00023136"/>
    </source>
</evidence>
<evidence type="ECO:0008006" key="7">
    <source>
        <dbReference type="Google" id="ProtNLM"/>
    </source>
</evidence>
<keyword evidence="2 5" id="KW-0812">Transmembrane</keyword>
<dbReference type="GO" id="GO:0016020">
    <property type="term" value="C:membrane"/>
    <property type="evidence" value="ECO:0007669"/>
    <property type="project" value="UniProtKB-SubCell"/>
</dbReference>